<evidence type="ECO:0000256" key="2">
    <source>
        <dbReference type="ARBA" id="ARBA00022561"/>
    </source>
</evidence>
<keyword evidence="6" id="KW-0231">Viral genome packaging</keyword>
<evidence type="ECO:0000256" key="1">
    <source>
        <dbReference type="ARBA" id="ARBA00022524"/>
    </source>
</evidence>
<evidence type="ECO:0000256" key="5">
    <source>
        <dbReference type="ARBA" id="ARBA00022844"/>
    </source>
</evidence>
<dbReference type="GeneID" id="80531870"/>
<sequence>MSNCVNYIFDAIRDPNNLIILSDVRNFIAPAFPINYWNEPVFNAPNITPEQRLEVMNARRTAAAAALDNLSTQALLEAGDIEMRLHPLEKQVTKMAEALTSLEESAKAAEAADIERDYLDKQNQAPQNDDEESSLPKNREVQITKIDTLLEYDTNLATDFLTMVYIGRGAGGSNGVVFGSWYRSLQDKLILDRPLVTRGLDYRDGRMSKTFMLTTIMSLQSCSRLYIGNRPYSAFECAVLCLHLIHRELHPNSKVAIMNFIDLIEQLPLYLDAISQALGETISTRVSYLYNIDRLPKNQFHAPSGGRYERNALNDHSILKLLLKLKVLPAIPGSLGTCTNGLAVDVDLSQTAYVDPINHAAAVFMSRAQNLFLTEDQTLLRSSINTITSLLLLRRLLWNGNIYTDKLLNNFQLGTLIPGTNLTSQLTRGASKGDSSLNVKSGNNNLVFLCNNYIIPMYQNTPNIEVTQLFPGLSALCLDAQATKPGNFKRQTINVSSGRFQNHLIRLISLELENKHKSIGAPVNEVISTHDAVTIQYEHGLGLLMQQPRLRAALEENGRFSQFNVNSDYDILYFLCLGYIPQYTSAI</sequence>
<keyword evidence="5" id="KW-0946">Virion</keyword>
<evidence type="ECO:0000256" key="6">
    <source>
        <dbReference type="ARBA" id="ARBA00023219"/>
    </source>
</evidence>
<dbReference type="GO" id="GO:0046718">
    <property type="term" value="P:symbiont entry into host cell"/>
    <property type="evidence" value="ECO:0007669"/>
    <property type="project" value="UniProtKB-KW"/>
</dbReference>
<keyword evidence="9" id="KW-1185">Reference proteome</keyword>
<evidence type="ECO:0000313" key="8">
    <source>
        <dbReference type="EMBL" id="QBN85144.1"/>
    </source>
</evidence>
<protein>
    <submittedName>
        <fullName evidence="8">DNA packaging tegument protein-like protein</fullName>
    </submittedName>
</protein>
<reference evidence="8" key="1">
    <citation type="submission" date="2018-06" db="EMBL/GenBank/DDBJ databases">
        <title>Metagenomic Sequencing for Combined Detection of RNA and DNA Viruses in Respiratory Samples From Pediatric Patients.</title>
        <authorList>
            <person name="van Boheemen S."/>
            <person name="van Rijn-Klink A.L."/>
            <person name="Pappas N."/>
            <person name="Carbo E.C."/>
            <person name="van 't Hof P."/>
            <person name="Vorderman R.H.P."/>
            <person name="Mei H."/>
            <person name="Claas E.C.J."/>
            <person name="Kroes A.C.M."/>
            <person name="de Vries J.J.C."/>
        </authorList>
    </citation>
    <scope>NUCLEOTIDE SEQUENCE [LARGE SCALE GENOMIC DNA]</scope>
</reference>
<proteinExistence type="inferred from homology"/>
<dbReference type="GO" id="GO:0019072">
    <property type="term" value="P:viral genome packaging"/>
    <property type="evidence" value="ECO:0007669"/>
    <property type="project" value="InterPro"/>
</dbReference>
<dbReference type="GO" id="GO:0019028">
    <property type="term" value="C:viral capsid"/>
    <property type="evidence" value="ECO:0007669"/>
    <property type="project" value="UniProtKB-KW"/>
</dbReference>
<evidence type="ECO:0000256" key="4">
    <source>
        <dbReference type="ARBA" id="ARBA00022612"/>
    </source>
</evidence>
<evidence type="ECO:0000256" key="7">
    <source>
        <dbReference type="ARBA" id="ARBA00023296"/>
    </source>
</evidence>
<dbReference type="EMBL" id="MH509440">
    <property type="protein sequence ID" value="QBN85144.1"/>
    <property type="molecule type" value="Genomic_DNA"/>
</dbReference>
<keyword evidence="7" id="KW-1160">Virus entry into host cell</keyword>
<dbReference type="InterPro" id="IPR002493">
    <property type="entry name" value="Herpes_UL25"/>
</dbReference>
<dbReference type="Proteomes" id="UP000326297">
    <property type="component" value="Segment"/>
</dbReference>
<dbReference type="RefSeq" id="YP_010794855.1">
    <property type="nucleotide sequence ID" value="NC_075562.1"/>
</dbReference>
<dbReference type="Pfam" id="PF01499">
    <property type="entry name" value="Herpes_UL25"/>
    <property type="match status" value="1"/>
</dbReference>
<keyword evidence="1" id="KW-1163">Viral penetration into host nucleus</keyword>
<organism evidence="8 9">
    <name type="scientific">Phocid alphaherpesvirus 1</name>
    <dbReference type="NCBI Taxonomy" id="47418"/>
    <lineage>
        <taxon>Viruses</taxon>
        <taxon>Duplodnaviria</taxon>
        <taxon>Heunggongvirae</taxon>
        <taxon>Peploviricota</taxon>
        <taxon>Herviviricetes</taxon>
        <taxon>Herpesvirales</taxon>
        <taxon>Orthoherpesviridae</taxon>
        <taxon>Alphaherpesvirinae</taxon>
        <taxon>Varicellovirus</taxon>
        <taxon>Varicellovirus phocidalpha1</taxon>
    </lineage>
</organism>
<dbReference type="GO" id="GO:0043657">
    <property type="term" value="C:host cell"/>
    <property type="evidence" value="ECO:0007669"/>
    <property type="project" value="GOC"/>
</dbReference>
<evidence type="ECO:0000313" key="9">
    <source>
        <dbReference type="Proteomes" id="UP000326297"/>
    </source>
</evidence>
<name>A0A482F3R0_9ALPH</name>
<accession>A0A482F3R0</accession>
<dbReference type="HAMAP" id="MF_04025">
    <property type="entry name" value="HSV_CVC2"/>
    <property type="match status" value="1"/>
</dbReference>
<keyword evidence="3" id="KW-1048">Host nucleus</keyword>
<evidence type="ECO:0000256" key="3">
    <source>
        <dbReference type="ARBA" id="ARBA00022562"/>
    </source>
</evidence>
<keyword evidence="4" id="KW-1188">Viral release from host cell</keyword>
<gene>
    <name evidence="8" type="primary">UL25</name>
</gene>
<dbReference type="KEGG" id="vg:80531870"/>
<keyword evidence="2" id="KW-0167">Capsid protein</keyword>
<dbReference type="GO" id="GO:0075732">
    <property type="term" value="P:viral penetration into host nucleus"/>
    <property type="evidence" value="ECO:0007669"/>
    <property type="project" value="UniProtKB-KW"/>
</dbReference>